<reference evidence="2" key="1">
    <citation type="submission" date="2021-10" db="EMBL/GenBank/DDBJ databases">
        <title>Melipona bicolor Genome sequencing and assembly.</title>
        <authorList>
            <person name="Araujo N.S."/>
            <person name="Arias M.C."/>
        </authorList>
    </citation>
    <scope>NUCLEOTIDE SEQUENCE</scope>
    <source>
        <strain evidence="2">USP_2M_L1-L4_2017</strain>
        <tissue evidence="2">Whole body</tissue>
    </source>
</reference>
<evidence type="ECO:0000313" key="2">
    <source>
        <dbReference type="EMBL" id="KAK1129121.1"/>
    </source>
</evidence>
<dbReference type="EMBL" id="JAHYIQ010000009">
    <property type="protein sequence ID" value="KAK1129121.1"/>
    <property type="molecule type" value="Genomic_DNA"/>
</dbReference>
<comment type="caution">
    <text evidence="2">The sequence shown here is derived from an EMBL/GenBank/DDBJ whole genome shotgun (WGS) entry which is preliminary data.</text>
</comment>
<evidence type="ECO:0000313" key="3">
    <source>
        <dbReference type="Proteomes" id="UP001177670"/>
    </source>
</evidence>
<evidence type="ECO:0000256" key="1">
    <source>
        <dbReference type="SAM" id="MobiDB-lite"/>
    </source>
</evidence>
<sequence length="148" mass="16564">MVAPDHSRPPNADNTPEISTKRSQPRVDFRGEYSGLPLSSFHLPALSALAIFVIVVGRWPPCVESSFDPATELFSTVHWLAKPMARGTPKGWVYCSGIFERLLGVTKRRPSEPSEWKFNPIIKPWLSKHQGGNLILRDKAKMEQSIGL</sequence>
<keyword evidence="3" id="KW-1185">Reference proteome</keyword>
<dbReference type="AlphaFoldDB" id="A0AA40G1E8"/>
<accession>A0AA40G1E8</accession>
<gene>
    <name evidence="2" type="ORF">K0M31_020251</name>
</gene>
<dbReference type="Proteomes" id="UP001177670">
    <property type="component" value="Unassembled WGS sequence"/>
</dbReference>
<organism evidence="2 3">
    <name type="scientific">Melipona bicolor</name>
    <dbReference type="NCBI Taxonomy" id="60889"/>
    <lineage>
        <taxon>Eukaryota</taxon>
        <taxon>Metazoa</taxon>
        <taxon>Ecdysozoa</taxon>
        <taxon>Arthropoda</taxon>
        <taxon>Hexapoda</taxon>
        <taxon>Insecta</taxon>
        <taxon>Pterygota</taxon>
        <taxon>Neoptera</taxon>
        <taxon>Endopterygota</taxon>
        <taxon>Hymenoptera</taxon>
        <taxon>Apocrita</taxon>
        <taxon>Aculeata</taxon>
        <taxon>Apoidea</taxon>
        <taxon>Anthophila</taxon>
        <taxon>Apidae</taxon>
        <taxon>Melipona</taxon>
    </lineage>
</organism>
<name>A0AA40G1E8_9HYME</name>
<feature type="region of interest" description="Disordered" evidence="1">
    <location>
        <begin position="1"/>
        <end position="24"/>
    </location>
</feature>
<feature type="compositionally biased region" description="Polar residues" evidence="1">
    <location>
        <begin position="12"/>
        <end position="22"/>
    </location>
</feature>
<proteinExistence type="predicted"/>
<protein>
    <submittedName>
        <fullName evidence="2">Uncharacterized protein</fullName>
    </submittedName>
</protein>